<keyword evidence="6" id="KW-1185">Reference proteome</keyword>
<dbReference type="AlphaFoldDB" id="A0A6D2I5Z1"/>
<dbReference type="EMBL" id="CACVBM020000555">
    <property type="protein sequence ID" value="CAA7020769.1"/>
    <property type="molecule type" value="Genomic_DNA"/>
</dbReference>
<evidence type="ECO:0000256" key="2">
    <source>
        <dbReference type="SAM" id="Phobius"/>
    </source>
</evidence>
<keyword evidence="2" id="KW-0472">Membrane</keyword>
<dbReference type="Pfam" id="PF23041">
    <property type="entry name" value="DUF7036"/>
    <property type="match status" value="2"/>
</dbReference>
<evidence type="ECO:0000256" key="1">
    <source>
        <dbReference type="SAM" id="MobiDB-lite"/>
    </source>
</evidence>
<dbReference type="InterPro" id="IPR055464">
    <property type="entry name" value="DUF7036"/>
</dbReference>
<dbReference type="OrthoDB" id="611787at2759"/>
<gene>
    <name evidence="5" type="ORF">MERR_LOCUS38010</name>
    <name evidence="4" type="ORF">MERR_LOCUS8004</name>
</gene>
<proteinExistence type="predicted"/>
<feature type="domain" description="DUF7036" evidence="3">
    <location>
        <begin position="215"/>
        <end position="305"/>
    </location>
</feature>
<keyword evidence="2" id="KW-1133">Transmembrane helix</keyword>
<feature type="compositionally biased region" description="Polar residues" evidence="1">
    <location>
        <begin position="16"/>
        <end position="31"/>
    </location>
</feature>
<reference evidence="4 6" key="1">
    <citation type="submission" date="2020-01" db="EMBL/GenBank/DDBJ databases">
        <authorList>
            <person name="Mishra B."/>
        </authorList>
    </citation>
    <scope>NUCLEOTIDE SEQUENCE [LARGE SCALE GENOMIC DNA]</scope>
</reference>
<evidence type="ECO:0000313" key="4">
    <source>
        <dbReference type="EMBL" id="CAA7020769.1"/>
    </source>
</evidence>
<dbReference type="PANTHER" id="PTHR33826:SF4">
    <property type="entry name" value="F20B24.21"/>
    <property type="match status" value="1"/>
</dbReference>
<evidence type="ECO:0000313" key="6">
    <source>
        <dbReference type="Proteomes" id="UP000467841"/>
    </source>
</evidence>
<dbReference type="PANTHER" id="PTHR33826">
    <property type="entry name" value="F20B24.21"/>
    <property type="match status" value="1"/>
</dbReference>
<accession>A0A6D2I5Z1</accession>
<protein>
    <recommendedName>
        <fullName evidence="3">DUF7036 domain-containing protein</fullName>
    </recommendedName>
</protein>
<feature type="transmembrane region" description="Helical" evidence="2">
    <location>
        <begin position="42"/>
        <end position="66"/>
    </location>
</feature>
<organism evidence="4 6">
    <name type="scientific">Microthlaspi erraticum</name>
    <dbReference type="NCBI Taxonomy" id="1685480"/>
    <lineage>
        <taxon>Eukaryota</taxon>
        <taxon>Viridiplantae</taxon>
        <taxon>Streptophyta</taxon>
        <taxon>Embryophyta</taxon>
        <taxon>Tracheophyta</taxon>
        <taxon>Spermatophyta</taxon>
        <taxon>Magnoliopsida</taxon>
        <taxon>eudicotyledons</taxon>
        <taxon>Gunneridae</taxon>
        <taxon>Pentapetalae</taxon>
        <taxon>rosids</taxon>
        <taxon>malvids</taxon>
        <taxon>Brassicales</taxon>
        <taxon>Brassicaceae</taxon>
        <taxon>Coluteocarpeae</taxon>
        <taxon>Microthlaspi</taxon>
    </lineage>
</organism>
<evidence type="ECO:0000313" key="5">
    <source>
        <dbReference type="EMBL" id="CAA7050775.1"/>
    </source>
</evidence>
<feature type="region of interest" description="Disordered" evidence="1">
    <location>
        <begin position="1"/>
        <end position="31"/>
    </location>
</feature>
<dbReference type="EMBL" id="CACVBM020001453">
    <property type="protein sequence ID" value="CAA7050775.1"/>
    <property type="molecule type" value="Genomic_DNA"/>
</dbReference>
<sequence>MGKDSMAPTVNDHDQAQQQQNLDVENPESPQASSRRSRFWRLFTLACIVVLLFSIAVMLSAIFLLFPRQPPSGFDADVTTKRASIQAYFKLRKPASEVISHKERLEHDISQSIHLSNTKVTILSIHHSGSPDYTDVEFAVLPDANGTAISEHSLTSLRSTFVKLFGERLKLNLTTSGLGKAASFQVLKFPGGITVDDPSEFRPRHFSGGLEFRLNFTLQKSIFKIRRELDQLKDTLEQVFISLDPCDHVYAQLTNQEGSTVSPPVIVQTSMYLFGYNPHQKLDSLARIIRKSSAENLGLDKSVFGDVKNITFSTHMDRKYLDSADSVLAPAPSS</sequence>
<feature type="domain" description="DUF7036" evidence="3">
    <location>
        <begin position="88"/>
        <end position="179"/>
    </location>
</feature>
<keyword evidence="2" id="KW-0812">Transmembrane</keyword>
<name>A0A6D2I5Z1_9BRAS</name>
<dbReference type="Proteomes" id="UP000467841">
    <property type="component" value="Unassembled WGS sequence"/>
</dbReference>
<evidence type="ECO:0000259" key="3">
    <source>
        <dbReference type="Pfam" id="PF23041"/>
    </source>
</evidence>